<evidence type="ECO:0000313" key="2">
    <source>
        <dbReference type="EMBL" id="GFX88532.1"/>
    </source>
</evidence>
<dbReference type="AlphaFoldDB" id="A0A8X6UYA5"/>
<dbReference type="Proteomes" id="UP000887159">
    <property type="component" value="Unassembled WGS sequence"/>
</dbReference>
<protein>
    <submittedName>
        <fullName evidence="2">Uncharacterized protein</fullName>
    </submittedName>
</protein>
<gene>
    <name evidence="2" type="ORF">TNCV_2659431</name>
</gene>
<keyword evidence="3" id="KW-1185">Reference proteome</keyword>
<proteinExistence type="predicted"/>
<evidence type="ECO:0000256" key="1">
    <source>
        <dbReference type="SAM" id="MobiDB-lite"/>
    </source>
</evidence>
<feature type="compositionally biased region" description="Basic and acidic residues" evidence="1">
    <location>
        <begin position="119"/>
        <end position="128"/>
    </location>
</feature>
<organism evidence="2 3">
    <name type="scientific">Trichonephila clavipes</name>
    <name type="common">Golden silk orbweaver</name>
    <name type="synonym">Nephila clavipes</name>
    <dbReference type="NCBI Taxonomy" id="2585209"/>
    <lineage>
        <taxon>Eukaryota</taxon>
        <taxon>Metazoa</taxon>
        <taxon>Ecdysozoa</taxon>
        <taxon>Arthropoda</taxon>
        <taxon>Chelicerata</taxon>
        <taxon>Arachnida</taxon>
        <taxon>Araneae</taxon>
        <taxon>Araneomorphae</taxon>
        <taxon>Entelegynae</taxon>
        <taxon>Araneoidea</taxon>
        <taxon>Nephilidae</taxon>
        <taxon>Trichonephila</taxon>
    </lineage>
</organism>
<sequence>MIRWALKLFEFKIEWEHRPGGPKLCRGRIARNPVGNLDGSLISCAALRSLALNSLKQLIREEGEEPELRHIYRYLENPDDAFVNATVCEEELITPPRDHSSWQVPLIPEIPGRTSHLQKGADTKEVDNTTRPVRQRQLKMEPTGQLRGDLSGLNRRQQ</sequence>
<reference evidence="2" key="1">
    <citation type="submission" date="2020-08" db="EMBL/GenBank/DDBJ databases">
        <title>Multicomponent nature underlies the extraordinary mechanical properties of spider dragline silk.</title>
        <authorList>
            <person name="Kono N."/>
            <person name="Nakamura H."/>
            <person name="Mori M."/>
            <person name="Yoshida Y."/>
            <person name="Ohtoshi R."/>
            <person name="Malay A.D."/>
            <person name="Moran D.A.P."/>
            <person name="Tomita M."/>
            <person name="Numata K."/>
            <person name="Arakawa K."/>
        </authorList>
    </citation>
    <scope>NUCLEOTIDE SEQUENCE</scope>
</reference>
<evidence type="ECO:0000313" key="3">
    <source>
        <dbReference type="Proteomes" id="UP000887159"/>
    </source>
</evidence>
<accession>A0A8X6UYA5</accession>
<name>A0A8X6UYA5_TRICX</name>
<comment type="caution">
    <text evidence="2">The sequence shown here is derived from an EMBL/GenBank/DDBJ whole genome shotgun (WGS) entry which is preliminary data.</text>
</comment>
<dbReference type="EMBL" id="BMAU01021053">
    <property type="protein sequence ID" value="GFX88532.1"/>
    <property type="molecule type" value="Genomic_DNA"/>
</dbReference>
<feature type="region of interest" description="Disordered" evidence="1">
    <location>
        <begin position="112"/>
        <end position="158"/>
    </location>
</feature>